<evidence type="ECO:0000256" key="1">
    <source>
        <dbReference type="SAM" id="Phobius"/>
    </source>
</evidence>
<feature type="transmembrane region" description="Helical" evidence="1">
    <location>
        <begin position="61"/>
        <end position="84"/>
    </location>
</feature>
<keyword evidence="3" id="KW-1185">Reference proteome</keyword>
<evidence type="ECO:0000313" key="3">
    <source>
        <dbReference type="Proteomes" id="UP001139012"/>
    </source>
</evidence>
<name>A0ABS9LGN2_9BRAD</name>
<sequence length="171" mass="18809">MAIGPRERRIAAFGAIAAAILVLAVSAEYFTPGKPKLSTVYQLVLITLAGNWNPADVDPNWNAVTAAVALLLNLASLLALFKIFQFVSGQQERSMKAIDLLDIFNDLVTAKVSSEIADEFHIEGDAEKGRLNDVVAKAVKSTKDLWVKRTVPHLLNKEDAQRFIKSLDEKY</sequence>
<dbReference type="RefSeq" id="WP_237869335.1">
    <property type="nucleotide sequence ID" value="NZ_JAKLUA010000001.1"/>
</dbReference>
<keyword evidence="1" id="KW-0812">Transmembrane</keyword>
<dbReference type="Proteomes" id="UP001139012">
    <property type="component" value="Unassembled WGS sequence"/>
</dbReference>
<protein>
    <submittedName>
        <fullName evidence="2">Uncharacterized protein</fullName>
    </submittedName>
</protein>
<organism evidence="2 3">
    <name type="scientific">Bradyrhizobium zhengyangense</name>
    <dbReference type="NCBI Taxonomy" id="2911009"/>
    <lineage>
        <taxon>Bacteria</taxon>
        <taxon>Pseudomonadati</taxon>
        <taxon>Pseudomonadota</taxon>
        <taxon>Alphaproteobacteria</taxon>
        <taxon>Hyphomicrobiales</taxon>
        <taxon>Nitrobacteraceae</taxon>
        <taxon>Bradyrhizobium</taxon>
    </lineage>
</organism>
<evidence type="ECO:0000313" key="2">
    <source>
        <dbReference type="EMBL" id="MCG2666171.1"/>
    </source>
</evidence>
<accession>A0ABS9LGN2</accession>
<comment type="caution">
    <text evidence="2">The sequence shown here is derived from an EMBL/GenBank/DDBJ whole genome shotgun (WGS) entry which is preliminary data.</text>
</comment>
<keyword evidence="1" id="KW-0472">Membrane</keyword>
<reference evidence="2" key="1">
    <citation type="submission" date="2022-01" db="EMBL/GenBank/DDBJ databases">
        <title>Genome sequnece data of strain Bradyrhizobium sp. nov.</title>
        <authorList>
            <person name="Zhang J."/>
        </authorList>
    </citation>
    <scope>NUCLEOTIDE SEQUENCE</scope>
    <source>
        <strain evidence="2">WYCCWR 12774</strain>
    </source>
</reference>
<keyword evidence="1" id="KW-1133">Transmembrane helix</keyword>
<dbReference type="EMBL" id="JAKLUA010000001">
    <property type="protein sequence ID" value="MCG2666171.1"/>
    <property type="molecule type" value="Genomic_DNA"/>
</dbReference>
<proteinExistence type="predicted"/>
<gene>
    <name evidence="2" type="ORF">L6637_04385</name>
</gene>